<evidence type="ECO:0000256" key="10">
    <source>
        <dbReference type="HAMAP-Rule" id="MF_01865"/>
    </source>
</evidence>
<dbReference type="PROSITE" id="PS50926">
    <property type="entry name" value="TRAM"/>
    <property type="match status" value="1"/>
</dbReference>
<evidence type="ECO:0000256" key="9">
    <source>
        <dbReference type="ARBA" id="ARBA00051425"/>
    </source>
</evidence>
<feature type="binding site" evidence="10">
    <location>
        <position position="82"/>
    </location>
    <ligand>
        <name>[4Fe-4S] cluster</name>
        <dbReference type="ChEBI" id="CHEBI:49883"/>
        <label>1</label>
    </ligand>
</feature>
<dbReference type="GO" id="GO:0035599">
    <property type="term" value="F:aspartic acid methylthiotransferase activity"/>
    <property type="evidence" value="ECO:0007669"/>
    <property type="project" value="TreeGrafter"/>
</dbReference>
<proteinExistence type="inferred from homology"/>
<keyword evidence="6 10" id="KW-0479">Metal-binding</keyword>
<dbReference type="EC" id="2.8.4.4" evidence="10"/>
<sequence length="449" mass="50243">MSYRIGIVSLGCAKNRVDAEMMLFTLKNAGYQIVDDPAAADAVIVNTCGFIEAAKQESIDEILELAQLKKEGRIQAIVVTGCLSQRYQEQVMQQLYEVDAVVGIGANASIAQIVEDCLNGKKVECFPDKLRMPLSGGRLQSTPPYYAYLKVADGCDNCCSYCAIPLIRGKFRSRPVEEIVQEAKTFAACGVKELIVIAQDTTRYGEDLYGTLMLPALLQELCKIDGVRWIRLLYCYPDRITDELLHLIAKEEKIVKYLDLPLQHCSADILKAMNRRGDRESLTALIRKIRHTVPGIVLRTTLITGFPGETQQDFEELSAFVNEIGFERLGCFAYSQEEDTPAAAFAGQIDEKIKNRRQEIIMEQQHTIMERYCQGLLSRTLDVLVEGFDRYAECFFGRSAADAPDVDGKVFFTCNESKPKPGQFVKVRICDYLDCDPIGELVQKDGALT</sequence>
<evidence type="ECO:0000256" key="1">
    <source>
        <dbReference type="ARBA" id="ARBA00003234"/>
    </source>
</evidence>
<evidence type="ECO:0000256" key="5">
    <source>
        <dbReference type="ARBA" id="ARBA00022691"/>
    </source>
</evidence>
<dbReference type="InterPro" id="IPR005840">
    <property type="entry name" value="Ribosomal_uS12_MeSTrfase_RimO"/>
</dbReference>
<evidence type="ECO:0000256" key="3">
    <source>
        <dbReference type="ARBA" id="ARBA00022490"/>
    </source>
</evidence>
<dbReference type="GO" id="GO:0046872">
    <property type="term" value="F:metal ion binding"/>
    <property type="evidence" value="ECO:0007669"/>
    <property type="project" value="UniProtKB-KW"/>
</dbReference>
<keyword evidence="3 10" id="KW-0963">Cytoplasm</keyword>
<feature type="domain" description="Radical SAM core" evidence="13">
    <location>
        <begin position="141"/>
        <end position="371"/>
    </location>
</feature>
<dbReference type="GO" id="GO:0103039">
    <property type="term" value="F:protein methylthiotransferase activity"/>
    <property type="evidence" value="ECO:0007669"/>
    <property type="project" value="UniProtKB-EC"/>
</dbReference>
<feature type="domain" description="TRAM" evidence="11">
    <location>
        <begin position="374"/>
        <end position="443"/>
    </location>
</feature>
<dbReference type="NCBIfam" id="TIGR01125">
    <property type="entry name" value="30S ribosomal protein S12 methylthiotransferase RimO"/>
    <property type="match status" value="1"/>
</dbReference>
<comment type="function">
    <text evidence="10">Catalyzes the methylthiolation of an aspartic acid residue of ribosomal protein uS12.</text>
</comment>
<feature type="binding site" evidence="10">
    <location>
        <position position="162"/>
    </location>
    <ligand>
        <name>[4Fe-4S] cluster</name>
        <dbReference type="ChEBI" id="CHEBI:49883"/>
        <label>2</label>
        <note>4Fe-4S-S-AdoMet</note>
    </ligand>
</feature>
<feature type="domain" description="MTTase N-terminal" evidence="12">
    <location>
        <begin position="3"/>
        <end position="119"/>
    </location>
</feature>
<dbReference type="EMBL" id="DVFW01000028">
    <property type="protein sequence ID" value="HIQ80934.1"/>
    <property type="molecule type" value="Genomic_DNA"/>
</dbReference>
<dbReference type="SFLD" id="SFLDS00029">
    <property type="entry name" value="Radical_SAM"/>
    <property type="match status" value="1"/>
</dbReference>
<evidence type="ECO:0000259" key="12">
    <source>
        <dbReference type="PROSITE" id="PS51449"/>
    </source>
</evidence>
<dbReference type="InterPro" id="IPR058240">
    <property type="entry name" value="rSAM_sf"/>
</dbReference>
<reference evidence="14" key="1">
    <citation type="submission" date="2020-10" db="EMBL/GenBank/DDBJ databases">
        <authorList>
            <person name="Gilroy R."/>
        </authorList>
    </citation>
    <scope>NUCLEOTIDE SEQUENCE</scope>
    <source>
        <strain evidence="14">ChiSjej1B19-3389</strain>
    </source>
</reference>
<feature type="binding site" evidence="10">
    <location>
        <position position="12"/>
    </location>
    <ligand>
        <name>[4Fe-4S] cluster</name>
        <dbReference type="ChEBI" id="CHEBI:49883"/>
        <label>1</label>
    </ligand>
</feature>
<keyword evidence="4 10" id="KW-0808">Transferase</keyword>
<comment type="catalytic activity">
    <reaction evidence="10">
        <text>L-aspartate(89)-[ribosomal protein uS12]-hydrogen + (sulfur carrier)-SH + AH2 + 2 S-adenosyl-L-methionine = 3-methylsulfanyl-L-aspartate(89)-[ribosomal protein uS12]-hydrogen + (sulfur carrier)-H + 5'-deoxyadenosine + L-methionine + A + S-adenosyl-L-homocysteine + 2 H(+)</text>
        <dbReference type="Rhea" id="RHEA:37087"/>
        <dbReference type="Rhea" id="RHEA-COMP:10460"/>
        <dbReference type="Rhea" id="RHEA-COMP:10461"/>
        <dbReference type="Rhea" id="RHEA-COMP:14737"/>
        <dbReference type="Rhea" id="RHEA-COMP:14739"/>
        <dbReference type="ChEBI" id="CHEBI:13193"/>
        <dbReference type="ChEBI" id="CHEBI:15378"/>
        <dbReference type="ChEBI" id="CHEBI:17319"/>
        <dbReference type="ChEBI" id="CHEBI:17499"/>
        <dbReference type="ChEBI" id="CHEBI:29917"/>
        <dbReference type="ChEBI" id="CHEBI:29961"/>
        <dbReference type="ChEBI" id="CHEBI:57844"/>
        <dbReference type="ChEBI" id="CHEBI:57856"/>
        <dbReference type="ChEBI" id="CHEBI:59789"/>
        <dbReference type="ChEBI" id="CHEBI:64428"/>
        <dbReference type="ChEBI" id="CHEBI:73599"/>
        <dbReference type="EC" id="2.8.4.4"/>
    </reaction>
</comment>
<dbReference type="GO" id="GO:0051539">
    <property type="term" value="F:4 iron, 4 sulfur cluster binding"/>
    <property type="evidence" value="ECO:0007669"/>
    <property type="project" value="UniProtKB-UniRule"/>
</dbReference>
<dbReference type="FunFam" id="3.80.30.20:FF:000001">
    <property type="entry name" value="tRNA-2-methylthio-N(6)-dimethylallyladenosine synthase 2"/>
    <property type="match status" value="1"/>
</dbReference>
<dbReference type="InterPro" id="IPR013848">
    <property type="entry name" value="Methylthiotransferase_N"/>
</dbReference>
<dbReference type="GO" id="GO:0005829">
    <property type="term" value="C:cytosol"/>
    <property type="evidence" value="ECO:0007669"/>
    <property type="project" value="TreeGrafter"/>
</dbReference>
<dbReference type="Pfam" id="PF00919">
    <property type="entry name" value="UPF0004"/>
    <property type="match status" value="1"/>
</dbReference>
<evidence type="ECO:0000256" key="6">
    <source>
        <dbReference type="ARBA" id="ARBA00022723"/>
    </source>
</evidence>
<evidence type="ECO:0000256" key="2">
    <source>
        <dbReference type="ARBA" id="ARBA00022485"/>
    </source>
</evidence>
<dbReference type="SFLD" id="SFLDG01061">
    <property type="entry name" value="methylthiotransferase"/>
    <property type="match status" value="1"/>
</dbReference>
<dbReference type="PROSITE" id="PS51918">
    <property type="entry name" value="RADICAL_SAM"/>
    <property type="match status" value="1"/>
</dbReference>
<keyword evidence="8 10" id="KW-0411">Iron-sulfur</keyword>
<dbReference type="InterPro" id="IPR002792">
    <property type="entry name" value="TRAM_dom"/>
</dbReference>
<keyword evidence="14" id="KW-0687">Ribonucleoprotein</keyword>
<dbReference type="FunFam" id="3.40.50.12160:FF:000003">
    <property type="entry name" value="CDK5 regulatory subunit-associated protein 1"/>
    <property type="match status" value="1"/>
</dbReference>
<feature type="binding site" evidence="10">
    <location>
        <position position="48"/>
    </location>
    <ligand>
        <name>[4Fe-4S] cluster</name>
        <dbReference type="ChEBI" id="CHEBI:49883"/>
        <label>1</label>
    </ligand>
</feature>
<dbReference type="InterPro" id="IPR005839">
    <property type="entry name" value="Methylthiotransferase"/>
</dbReference>
<dbReference type="InterPro" id="IPR020612">
    <property type="entry name" value="Methylthiotransferase_CS"/>
</dbReference>
<dbReference type="HAMAP" id="MF_01865">
    <property type="entry name" value="MTTase_RimO"/>
    <property type="match status" value="1"/>
</dbReference>
<dbReference type="NCBIfam" id="TIGR00089">
    <property type="entry name" value="MiaB/RimO family radical SAM methylthiotransferase"/>
    <property type="match status" value="1"/>
</dbReference>
<dbReference type="SUPFAM" id="SSF102114">
    <property type="entry name" value="Radical SAM enzymes"/>
    <property type="match status" value="1"/>
</dbReference>
<organism evidence="14 15">
    <name type="scientific">Candidatus Scatavimonas merdigallinarum</name>
    <dbReference type="NCBI Taxonomy" id="2840914"/>
    <lineage>
        <taxon>Bacteria</taxon>
        <taxon>Bacillati</taxon>
        <taxon>Bacillota</taxon>
        <taxon>Clostridia</taxon>
        <taxon>Eubacteriales</taxon>
        <taxon>Oscillospiraceae</taxon>
        <taxon>Oscillospiraceae incertae sedis</taxon>
        <taxon>Candidatus Scatavimonas</taxon>
    </lineage>
</organism>
<dbReference type="Gene3D" id="3.40.50.12160">
    <property type="entry name" value="Methylthiotransferase, N-terminal domain"/>
    <property type="match status" value="1"/>
</dbReference>
<keyword evidence="2 10" id="KW-0004">4Fe-4S</keyword>
<evidence type="ECO:0000313" key="14">
    <source>
        <dbReference type="EMBL" id="HIQ80934.1"/>
    </source>
</evidence>
<dbReference type="GO" id="GO:0035597">
    <property type="term" value="F:tRNA-2-methylthio-N(6)-dimethylallyladenosine(37) synthase activity"/>
    <property type="evidence" value="ECO:0007669"/>
    <property type="project" value="UniProtKB-EC"/>
</dbReference>
<protein>
    <recommendedName>
        <fullName evidence="10">Ribosomal protein uS12 methylthiotransferase RimO</fullName>
        <shortName evidence="10">uS12 MTTase</shortName>
        <shortName evidence="10">uS12 methylthiotransferase</shortName>
        <ecNumber evidence="10">2.8.4.4</ecNumber>
    </recommendedName>
    <alternativeName>
        <fullName evidence="10">Ribosomal protein uS12 (aspartate-C(3))-methylthiotransferase</fullName>
    </alternativeName>
    <alternativeName>
        <fullName evidence="10">Ribosome maturation factor RimO</fullName>
    </alternativeName>
</protein>
<evidence type="ECO:0000256" key="4">
    <source>
        <dbReference type="ARBA" id="ARBA00022679"/>
    </source>
</evidence>
<comment type="catalytic activity">
    <reaction evidence="9">
        <text>N(6)-dimethylallyladenosine(37) in tRNA + (sulfur carrier)-SH + AH2 + 2 S-adenosyl-L-methionine = 2-methylsulfanyl-N(6)-dimethylallyladenosine(37) in tRNA + (sulfur carrier)-H + 5'-deoxyadenosine + L-methionine + A + S-adenosyl-L-homocysteine + 2 H(+)</text>
        <dbReference type="Rhea" id="RHEA:37067"/>
        <dbReference type="Rhea" id="RHEA-COMP:10375"/>
        <dbReference type="Rhea" id="RHEA-COMP:10376"/>
        <dbReference type="Rhea" id="RHEA-COMP:14737"/>
        <dbReference type="Rhea" id="RHEA-COMP:14739"/>
        <dbReference type="ChEBI" id="CHEBI:13193"/>
        <dbReference type="ChEBI" id="CHEBI:15378"/>
        <dbReference type="ChEBI" id="CHEBI:17319"/>
        <dbReference type="ChEBI" id="CHEBI:17499"/>
        <dbReference type="ChEBI" id="CHEBI:29917"/>
        <dbReference type="ChEBI" id="CHEBI:57844"/>
        <dbReference type="ChEBI" id="CHEBI:57856"/>
        <dbReference type="ChEBI" id="CHEBI:59789"/>
        <dbReference type="ChEBI" id="CHEBI:64428"/>
        <dbReference type="ChEBI" id="CHEBI:74415"/>
        <dbReference type="ChEBI" id="CHEBI:74417"/>
        <dbReference type="EC" id="2.8.4.3"/>
    </reaction>
</comment>
<comment type="subcellular location">
    <subcellularLocation>
        <location evidence="10">Cytoplasm</location>
    </subcellularLocation>
</comment>
<dbReference type="Pfam" id="PF04055">
    <property type="entry name" value="Radical_SAM"/>
    <property type="match status" value="1"/>
</dbReference>
<name>A0A9D0ZIK5_9FIRM</name>
<comment type="similarity">
    <text evidence="10">Belongs to the methylthiotransferase family. RimO subfamily.</text>
</comment>
<dbReference type="CDD" id="cd01335">
    <property type="entry name" value="Radical_SAM"/>
    <property type="match status" value="1"/>
</dbReference>
<dbReference type="InterPro" id="IPR007197">
    <property type="entry name" value="rSAM"/>
</dbReference>
<keyword evidence="14" id="KW-0689">Ribosomal protein</keyword>
<evidence type="ECO:0000259" key="11">
    <source>
        <dbReference type="PROSITE" id="PS50926"/>
    </source>
</evidence>
<dbReference type="Gene3D" id="3.80.30.20">
    <property type="entry name" value="tm_1862 like domain"/>
    <property type="match status" value="1"/>
</dbReference>
<comment type="cofactor">
    <cofactor evidence="10">
        <name>[4Fe-4S] cluster</name>
        <dbReference type="ChEBI" id="CHEBI:49883"/>
    </cofactor>
    <text evidence="10">Binds 2 [4Fe-4S] clusters. One cluster is coordinated with 3 cysteines and an exchangeable S-adenosyl-L-methionine.</text>
</comment>
<dbReference type="SMART" id="SM00729">
    <property type="entry name" value="Elp3"/>
    <property type="match status" value="1"/>
</dbReference>
<dbReference type="Gene3D" id="2.40.50.140">
    <property type="entry name" value="Nucleic acid-binding proteins"/>
    <property type="match status" value="1"/>
</dbReference>
<evidence type="ECO:0000256" key="8">
    <source>
        <dbReference type="ARBA" id="ARBA00023014"/>
    </source>
</evidence>
<dbReference type="Proteomes" id="UP000886787">
    <property type="component" value="Unassembled WGS sequence"/>
</dbReference>
<feature type="binding site" evidence="10">
    <location>
        <position position="159"/>
    </location>
    <ligand>
        <name>[4Fe-4S] cluster</name>
        <dbReference type="ChEBI" id="CHEBI:49883"/>
        <label>2</label>
        <note>4Fe-4S-S-AdoMet</note>
    </ligand>
</feature>
<dbReference type="PANTHER" id="PTHR43837">
    <property type="entry name" value="RIBOSOMAL PROTEIN S12 METHYLTHIOTRANSFERASE RIMO"/>
    <property type="match status" value="1"/>
</dbReference>
<dbReference type="Pfam" id="PF18693">
    <property type="entry name" value="TRAM_2"/>
    <property type="match status" value="1"/>
</dbReference>
<dbReference type="PANTHER" id="PTHR43837:SF1">
    <property type="entry name" value="RIBOSOMAL PROTEIN US12 METHYLTHIOTRANSFERASE RIMO"/>
    <property type="match status" value="1"/>
</dbReference>
<dbReference type="PROSITE" id="PS01278">
    <property type="entry name" value="MTTASE_RADICAL"/>
    <property type="match status" value="1"/>
</dbReference>
<dbReference type="GO" id="GO:0005840">
    <property type="term" value="C:ribosome"/>
    <property type="evidence" value="ECO:0007669"/>
    <property type="project" value="UniProtKB-KW"/>
</dbReference>
<dbReference type="PROSITE" id="PS51449">
    <property type="entry name" value="MTTASE_N"/>
    <property type="match status" value="1"/>
</dbReference>
<dbReference type="InterPro" id="IPR012340">
    <property type="entry name" value="NA-bd_OB-fold"/>
</dbReference>
<keyword evidence="5 10" id="KW-0949">S-adenosyl-L-methionine</keyword>
<evidence type="ECO:0000313" key="15">
    <source>
        <dbReference type="Proteomes" id="UP000886787"/>
    </source>
</evidence>
<dbReference type="InterPro" id="IPR023404">
    <property type="entry name" value="rSAM_horseshoe"/>
</dbReference>
<comment type="function">
    <text evidence="1">Catalyzes the methylthiolation of N6-(dimethylallyl)adenosine (i(6)A), leading to the formation of 2-methylthio-N6-(dimethylallyl)adenosine (ms(2)i(6)A) at position 37 in tRNAs that read codons beginning with uridine.</text>
</comment>
<keyword evidence="7 10" id="KW-0408">Iron</keyword>
<dbReference type="SFLD" id="SFLDG01082">
    <property type="entry name" value="B12-binding_domain_containing"/>
    <property type="match status" value="1"/>
</dbReference>
<feature type="binding site" evidence="10">
    <location>
        <position position="155"/>
    </location>
    <ligand>
        <name>[4Fe-4S] cluster</name>
        <dbReference type="ChEBI" id="CHEBI:49883"/>
        <label>2</label>
        <note>4Fe-4S-S-AdoMet</note>
    </ligand>
</feature>
<evidence type="ECO:0000259" key="13">
    <source>
        <dbReference type="PROSITE" id="PS51918"/>
    </source>
</evidence>
<dbReference type="InterPro" id="IPR038135">
    <property type="entry name" value="Methylthiotransferase_N_sf"/>
</dbReference>
<dbReference type="AlphaFoldDB" id="A0A9D0ZIK5"/>
<evidence type="ECO:0000256" key="7">
    <source>
        <dbReference type="ARBA" id="ARBA00023004"/>
    </source>
</evidence>
<dbReference type="InterPro" id="IPR006638">
    <property type="entry name" value="Elp3/MiaA/NifB-like_rSAM"/>
</dbReference>
<dbReference type="SFLD" id="SFLDF00274">
    <property type="entry name" value="ribosomal_protein_S12_methylth"/>
    <property type="match status" value="1"/>
</dbReference>
<accession>A0A9D0ZIK5</accession>
<reference evidence="14" key="2">
    <citation type="journal article" date="2021" name="PeerJ">
        <title>Extensive microbial diversity within the chicken gut microbiome revealed by metagenomics and culture.</title>
        <authorList>
            <person name="Gilroy R."/>
            <person name="Ravi A."/>
            <person name="Getino M."/>
            <person name="Pursley I."/>
            <person name="Horton D.L."/>
            <person name="Alikhan N.F."/>
            <person name="Baker D."/>
            <person name="Gharbi K."/>
            <person name="Hall N."/>
            <person name="Watson M."/>
            <person name="Adriaenssens E.M."/>
            <person name="Foster-Nyarko E."/>
            <person name="Jarju S."/>
            <person name="Secka A."/>
            <person name="Antonio M."/>
            <person name="Oren A."/>
            <person name="Chaudhuri R.R."/>
            <person name="La Ragione R."/>
            <person name="Hildebrand F."/>
            <person name="Pallen M.J."/>
        </authorList>
    </citation>
    <scope>NUCLEOTIDE SEQUENCE</scope>
    <source>
        <strain evidence="14">ChiSjej1B19-3389</strain>
    </source>
</reference>
<comment type="caution">
    <text evidence="14">The sequence shown here is derived from an EMBL/GenBank/DDBJ whole genome shotgun (WGS) entry which is preliminary data.</text>
</comment>
<gene>
    <name evidence="10 14" type="primary">rimO</name>
    <name evidence="14" type="ORF">IAD32_06585</name>
</gene>